<dbReference type="InterPro" id="IPR007527">
    <property type="entry name" value="Znf_SWIM"/>
</dbReference>
<keyword evidence="1" id="KW-0479">Metal-binding</keyword>
<gene>
    <name evidence="6" type="ORF">LSAT_V11C200073250</name>
</gene>
<dbReference type="InterPro" id="IPR018289">
    <property type="entry name" value="MULE_transposase_dom"/>
</dbReference>
<dbReference type="PROSITE" id="PS50966">
    <property type="entry name" value="ZF_SWIM"/>
    <property type="match status" value="1"/>
</dbReference>
<dbReference type="Proteomes" id="UP000235145">
    <property type="component" value="Unassembled WGS sequence"/>
</dbReference>
<dbReference type="AlphaFoldDB" id="A0A9R1W9J2"/>
<keyword evidence="2 4" id="KW-0863">Zinc-finger</keyword>
<evidence type="ECO:0000256" key="4">
    <source>
        <dbReference type="PROSITE-ProRule" id="PRU00325"/>
    </source>
</evidence>
<dbReference type="InterPro" id="IPR004330">
    <property type="entry name" value="FAR1_DNA_bnd_dom"/>
</dbReference>
<dbReference type="GO" id="GO:0008270">
    <property type="term" value="F:zinc ion binding"/>
    <property type="evidence" value="ECO:0007669"/>
    <property type="project" value="UniProtKB-KW"/>
</dbReference>
<dbReference type="Pfam" id="PF10551">
    <property type="entry name" value="MULE"/>
    <property type="match status" value="1"/>
</dbReference>
<name>A0A9R1W9J2_LACSA</name>
<dbReference type="PANTHER" id="PTHR47718:SF12">
    <property type="entry name" value="PROTEIN FAR1-RELATED SEQUENCE"/>
    <property type="match status" value="1"/>
</dbReference>
<keyword evidence="7" id="KW-1185">Reference proteome</keyword>
<reference evidence="6 7" key="1">
    <citation type="journal article" date="2017" name="Nat. Commun.">
        <title>Genome assembly with in vitro proximity ligation data and whole-genome triplication in lettuce.</title>
        <authorList>
            <person name="Reyes-Chin-Wo S."/>
            <person name="Wang Z."/>
            <person name="Yang X."/>
            <person name="Kozik A."/>
            <person name="Arikit S."/>
            <person name="Song C."/>
            <person name="Xia L."/>
            <person name="Froenicke L."/>
            <person name="Lavelle D.O."/>
            <person name="Truco M.J."/>
            <person name="Xia R."/>
            <person name="Zhu S."/>
            <person name="Xu C."/>
            <person name="Xu H."/>
            <person name="Xu X."/>
            <person name="Cox K."/>
            <person name="Korf I."/>
            <person name="Meyers B.C."/>
            <person name="Michelmore R.W."/>
        </authorList>
    </citation>
    <scope>NUCLEOTIDE SEQUENCE [LARGE SCALE GENOMIC DNA]</scope>
    <source>
        <strain evidence="7">cv. Salinas</strain>
        <tissue evidence="6">Seedlings</tissue>
    </source>
</reference>
<dbReference type="SMART" id="SM00575">
    <property type="entry name" value="ZnF_PMZ"/>
    <property type="match status" value="1"/>
</dbReference>
<comment type="caution">
    <text evidence="6">The sequence shown here is derived from an EMBL/GenBank/DDBJ whole genome shotgun (WGS) entry which is preliminary data.</text>
</comment>
<sequence length="688" mass="79591">MVVYLELFGSSTKSDENESVNNSILYSPGGSNKLWKPSVAKEFMLDDEVTFKSVTHAINMYKKYAEHVGFDVRLNKTTRFQHDKSIKIKYVVCNHAGKIPDRSVDTTNTNNGGRKHRNSNFIVTDCKALINFERVGVGTNEFQIRDADIQKEARKLNYADKEFIICAATANMGATKAHKLRVALKGGYECVGPEESDYKNFRKKLGNIIGNKDAQLVVNKMNERKTYYPNYSFEYKCVDSMLNAMFWVDETDKVFYKEFGDVISFDTTFRTNKYGMVFVPFTAIDNHKRSIIVGAGLLSNEKIDSYCWLPEAFLKAHGKELTLVLTDQDPAILQVVEAVLPNANHILCLWHITKKLQAKWGCFEKHRFQKTLQQTNMYRRRTSWIPAYFKDTSMHGLMKTTSRSESANSFFNKYSHHGDFLLYFIVNFDMAIGKQRNTQRRLDNETKRTKHKFGMGTGLEQHATKVYTNTVFAEVRKEIYKGARNCSIDSVENMNGWQVVMITHSDKRRQVKTKCEVELKLPEKEMNCTCELFKRMGILCRHVFVVLKNNHIEEILEQYIMRRWRRDIISSHLLVSKNGLAEMEDETFKLLTEAYSNMEYCLEHFVKTTRAMRRVFEQDPVNTIALDNSYEVVFRLFGVSIPKHIEVNVPPVIHNKGSGTKKRMVSAAERQLHLQKVVHESAHDATYM</sequence>
<evidence type="ECO:0000259" key="5">
    <source>
        <dbReference type="PROSITE" id="PS50966"/>
    </source>
</evidence>
<dbReference type="EMBL" id="NBSK02000002">
    <property type="protein sequence ID" value="KAJ0221015.1"/>
    <property type="molecule type" value="Genomic_DNA"/>
</dbReference>
<evidence type="ECO:0000313" key="6">
    <source>
        <dbReference type="EMBL" id="KAJ0221015.1"/>
    </source>
</evidence>
<dbReference type="InterPro" id="IPR006564">
    <property type="entry name" value="Znf_PMZ"/>
</dbReference>
<evidence type="ECO:0000256" key="2">
    <source>
        <dbReference type="ARBA" id="ARBA00022771"/>
    </source>
</evidence>
<proteinExistence type="predicted"/>
<organism evidence="6 7">
    <name type="scientific">Lactuca sativa</name>
    <name type="common">Garden lettuce</name>
    <dbReference type="NCBI Taxonomy" id="4236"/>
    <lineage>
        <taxon>Eukaryota</taxon>
        <taxon>Viridiplantae</taxon>
        <taxon>Streptophyta</taxon>
        <taxon>Embryophyta</taxon>
        <taxon>Tracheophyta</taxon>
        <taxon>Spermatophyta</taxon>
        <taxon>Magnoliopsida</taxon>
        <taxon>eudicotyledons</taxon>
        <taxon>Gunneridae</taxon>
        <taxon>Pentapetalae</taxon>
        <taxon>asterids</taxon>
        <taxon>campanulids</taxon>
        <taxon>Asterales</taxon>
        <taxon>Asteraceae</taxon>
        <taxon>Cichorioideae</taxon>
        <taxon>Cichorieae</taxon>
        <taxon>Lactucinae</taxon>
        <taxon>Lactuca</taxon>
    </lineage>
</organism>
<evidence type="ECO:0000256" key="1">
    <source>
        <dbReference type="ARBA" id="ARBA00022723"/>
    </source>
</evidence>
<evidence type="ECO:0000256" key="3">
    <source>
        <dbReference type="ARBA" id="ARBA00022833"/>
    </source>
</evidence>
<accession>A0A9R1W9J2</accession>
<dbReference type="PANTHER" id="PTHR47718">
    <property type="entry name" value="OS01G0519700 PROTEIN"/>
    <property type="match status" value="1"/>
</dbReference>
<dbReference type="Pfam" id="PF04434">
    <property type="entry name" value="SWIM"/>
    <property type="match status" value="1"/>
</dbReference>
<feature type="domain" description="SWIM-type" evidence="5">
    <location>
        <begin position="513"/>
        <end position="551"/>
    </location>
</feature>
<dbReference type="Pfam" id="PF03101">
    <property type="entry name" value="FAR1"/>
    <property type="match status" value="1"/>
</dbReference>
<evidence type="ECO:0000313" key="7">
    <source>
        <dbReference type="Proteomes" id="UP000235145"/>
    </source>
</evidence>
<protein>
    <recommendedName>
        <fullName evidence="5">SWIM-type domain-containing protein</fullName>
    </recommendedName>
</protein>
<keyword evidence="3" id="KW-0862">Zinc</keyword>